<dbReference type="GO" id="GO:0005886">
    <property type="term" value="C:plasma membrane"/>
    <property type="evidence" value="ECO:0007669"/>
    <property type="project" value="TreeGrafter"/>
</dbReference>
<name>A0AAF1BQ94_9TREE</name>
<feature type="compositionally biased region" description="Low complexity" evidence="1">
    <location>
        <begin position="396"/>
        <end position="405"/>
    </location>
</feature>
<dbReference type="PANTHER" id="PTHR21068:SF43">
    <property type="entry name" value="SPARTIN"/>
    <property type="match status" value="1"/>
</dbReference>
<dbReference type="Proteomes" id="UP000827549">
    <property type="component" value="Chromosome 3"/>
</dbReference>
<feature type="region of interest" description="Disordered" evidence="1">
    <location>
        <begin position="362"/>
        <end position="439"/>
    </location>
</feature>
<dbReference type="GeneID" id="87807389"/>
<dbReference type="InterPro" id="IPR045036">
    <property type="entry name" value="Spartin-like"/>
</dbReference>
<evidence type="ECO:0000313" key="4">
    <source>
        <dbReference type="Proteomes" id="UP000827549"/>
    </source>
</evidence>
<dbReference type="EMBL" id="CP086716">
    <property type="protein sequence ID" value="WOO80623.1"/>
    <property type="molecule type" value="Genomic_DNA"/>
</dbReference>
<organism evidence="3 4">
    <name type="scientific">Vanrija pseudolonga</name>
    <dbReference type="NCBI Taxonomy" id="143232"/>
    <lineage>
        <taxon>Eukaryota</taxon>
        <taxon>Fungi</taxon>
        <taxon>Dikarya</taxon>
        <taxon>Basidiomycota</taxon>
        <taxon>Agaricomycotina</taxon>
        <taxon>Tremellomycetes</taxon>
        <taxon>Trichosporonales</taxon>
        <taxon>Trichosporonaceae</taxon>
        <taxon>Vanrija</taxon>
    </lineage>
</organism>
<gene>
    <name evidence="3" type="ORF">LOC62_03G004149</name>
</gene>
<feature type="domain" description="Senescence" evidence="2">
    <location>
        <begin position="276"/>
        <end position="524"/>
    </location>
</feature>
<evidence type="ECO:0000256" key="1">
    <source>
        <dbReference type="SAM" id="MobiDB-lite"/>
    </source>
</evidence>
<protein>
    <recommendedName>
        <fullName evidence="2">Senescence domain-containing protein</fullName>
    </recommendedName>
</protein>
<dbReference type="AlphaFoldDB" id="A0AAF1BQ94"/>
<accession>A0AAF1BQ94</accession>
<dbReference type="InterPro" id="IPR009686">
    <property type="entry name" value="Senescence/spartin_C"/>
</dbReference>
<dbReference type="RefSeq" id="XP_062626655.1">
    <property type="nucleotide sequence ID" value="XM_062770671.1"/>
</dbReference>
<keyword evidence="4" id="KW-1185">Reference proteome</keyword>
<evidence type="ECO:0000313" key="3">
    <source>
        <dbReference type="EMBL" id="WOO80623.1"/>
    </source>
</evidence>
<dbReference type="PANTHER" id="PTHR21068">
    <property type="entry name" value="SPARTIN"/>
    <property type="match status" value="1"/>
</dbReference>
<feature type="region of interest" description="Disordered" evidence="1">
    <location>
        <begin position="561"/>
        <end position="588"/>
    </location>
</feature>
<reference evidence="3" key="1">
    <citation type="submission" date="2023-10" db="EMBL/GenBank/DDBJ databases">
        <authorList>
            <person name="Noh H."/>
        </authorList>
    </citation>
    <scope>NUCLEOTIDE SEQUENCE</scope>
    <source>
        <strain evidence="3">DUCC4014</strain>
    </source>
</reference>
<dbReference type="Pfam" id="PF06911">
    <property type="entry name" value="Senescence"/>
    <property type="match status" value="1"/>
</dbReference>
<feature type="compositionally biased region" description="Low complexity" evidence="1">
    <location>
        <begin position="421"/>
        <end position="431"/>
    </location>
</feature>
<proteinExistence type="predicted"/>
<sequence length="588" mass="60594">MYDDKKSTTPSGEQAFLLVTLPHVTVRQVFEGEPMVLATGGLQLECVALPIPPEIGHQTANPFAANQFEHGTPTHDLWLVVRVGDSFEHTLVPENFLKARPPNTPGGVTGGAALPVPSYVIKEPAVPGAQLVLELSAPQNASDLDDLEFFETLLTQYGALEQGESALTGITLPTAAAGGAAAAAAAGSSSQQAQVEVEPELVEIQGGEDLKGQLVLVDEETGKVLGQLETTAEVSGAPVDSQRPDAPVLLDFGPIVNQYAGRVVQVEQIPPEEMNDWILRGAHYMSQGILYVGGVSSNAILQGANVLKRNIKAKPEATTFSPTTQAAIRRTHNATVSTVKVTKGTIGMINKAVDYVVDRKGGAGKPAINPGRTAANPSTSAWGKAPAPAGPPPAAGPSAAASKAADPPPYSAYDNDDKKGPAPGAAPAAQGFPDRVAAPLAPGQKRPFLNRVVLAGEVVLSSLEAAGNDLISAGTVAASSVVQARYGDEAGHATALLGGTVRNVALVYVDVRGIGRRGILKATARGWVKARLRGGQEVRLQPGAPVAQNVGGEFIVGVPQQGGAYGPPTANPAAPKASSGWFGKSKKQ</sequence>
<dbReference type="GO" id="GO:0051301">
    <property type="term" value="P:cell division"/>
    <property type="evidence" value="ECO:0007669"/>
    <property type="project" value="TreeGrafter"/>
</dbReference>
<evidence type="ECO:0000259" key="2">
    <source>
        <dbReference type="Pfam" id="PF06911"/>
    </source>
</evidence>